<evidence type="ECO:0000256" key="1">
    <source>
        <dbReference type="ARBA" id="ARBA00004141"/>
    </source>
</evidence>
<feature type="domain" description="GtrA/DPMS transmembrane" evidence="7">
    <location>
        <begin position="23"/>
        <end position="132"/>
    </location>
</feature>
<dbReference type="Proteomes" id="UP001230156">
    <property type="component" value="Unassembled WGS sequence"/>
</dbReference>
<dbReference type="Pfam" id="PF04138">
    <property type="entry name" value="GtrA_DPMS_TM"/>
    <property type="match status" value="1"/>
</dbReference>
<proteinExistence type="inferred from homology"/>
<reference evidence="9" key="1">
    <citation type="submission" date="2023-08" db="EMBL/GenBank/DDBJ databases">
        <title>Rhodospirillaceae gen. nov., a novel taxon isolated from the Yangtze River Yuezi River estuary sludge.</title>
        <authorList>
            <person name="Ruan L."/>
        </authorList>
    </citation>
    <scope>NUCLEOTIDE SEQUENCE [LARGE SCALE GENOMIC DNA]</scope>
    <source>
        <strain evidence="9">R-7</strain>
    </source>
</reference>
<keyword evidence="9" id="KW-1185">Reference proteome</keyword>
<dbReference type="EMBL" id="JAUYVI010000002">
    <property type="protein sequence ID" value="MDQ7247027.1"/>
    <property type="molecule type" value="Genomic_DNA"/>
</dbReference>
<keyword evidence="3 6" id="KW-0812">Transmembrane</keyword>
<dbReference type="InterPro" id="IPR051401">
    <property type="entry name" value="GtrA_CellWall_Glycosyl"/>
</dbReference>
<evidence type="ECO:0000256" key="5">
    <source>
        <dbReference type="ARBA" id="ARBA00023136"/>
    </source>
</evidence>
<dbReference type="PANTHER" id="PTHR38459:SF1">
    <property type="entry name" value="PROPHAGE BACTOPRENOL-LINKED GLUCOSE TRANSLOCASE HOMOLOG"/>
    <property type="match status" value="1"/>
</dbReference>
<feature type="transmembrane region" description="Helical" evidence="6">
    <location>
        <begin position="114"/>
        <end position="132"/>
    </location>
</feature>
<comment type="caution">
    <text evidence="8">The sequence shown here is derived from an EMBL/GenBank/DDBJ whole genome shotgun (WGS) entry which is preliminary data.</text>
</comment>
<evidence type="ECO:0000256" key="2">
    <source>
        <dbReference type="ARBA" id="ARBA00009399"/>
    </source>
</evidence>
<gene>
    <name evidence="8" type="ORF">Q8A70_05095</name>
</gene>
<protein>
    <submittedName>
        <fullName evidence="8">GtrA family protein</fullName>
    </submittedName>
</protein>
<evidence type="ECO:0000256" key="3">
    <source>
        <dbReference type="ARBA" id="ARBA00022692"/>
    </source>
</evidence>
<comment type="subcellular location">
    <subcellularLocation>
        <location evidence="1">Membrane</location>
        <topology evidence="1">Multi-pass membrane protein</topology>
    </subcellularLocation>
</comment>
<feature type="transmembrane region" description="Helical" evidence="6">
    <location>
        <begin position="47"/>
        <end position="65"/>
    </location>
</feature>
<evidence type="ECO:0000256" key="4">
    <source>
        <dbReference type="ARBA" id="ARBA00022989"/>
    </source>
</evidence>
<evidence type="ECO:0000313" key="9">
    <source>
        <dbReference type="Proteomes" id="UP001230156"/>
    </source>
</evidence>
<evidence type="ECO:0000256" key="6">
    <source>
        <dbReference type="SAM" id="Phobius"/>
    </source>
</evidence>
<comment type="similarity">
    <text evidence="2">Belongs to the GtrA family.</text>
</comment>
<dbReference type="InterPro" id="IPR007267">
    <property type="entry name" value="GtrA_DPMS_TM"/>
</dbReference>
<name>A0ABU0YH32_9PROT</name>
<accession>A0ABU0YH32</accession>
<evidence type="ECO:0000259" key="7">
    <source>
        <dbReference type="Pfam" id="PF04138"/>
    </source>
</evidence>
<feature type="transmembrane region" description="Helical" evidence="6">
    <location>
        <begin position="20"/>
        <end position="41"/>
    </location>
</feature>
<sequence length="140" mass="16073">MTEAWSRLATRLRGRHTREILVFVAVGLSNTVLTYATYLGLLQLMHYRWAYTGAFVVGLLYTGLLNIRVTFAHHPTLVAWIVFAVYYTVYWVFSLALLHLLVDGLSVDERYGPLVLLPIVVPINFVITRLIVHRFARARL</sequence>
<evidence type="ECO:0000313" key="8">
    <source>
        <dbReference type="EMBL" id="MDQ7247027.1"/>
    </source>
</evidence>
<keyword evidence="5 6" id="KW-0472">Membrane</keyword>
<dbReference type="RefSeq" id="WP_379954437.1">
    <property type="nucleotide sequence ID" value="NZ_JAUYVI010000002.1"/>
</dbReference>
<keyword evidence="4 6" id="KW-1133">Transmembrane helix</keyword>
<feature type="transmembrane region" description="Helical" evidence="6">
    <location>
        <begin position="77"/>
        <end position="102"/>
    </location>
</feature>
<organism evidence="8 9">
    <name type="scientific">Dongia sedimenti</name>
    <dbReference type="NCBI Taxonomy" id="3064282"/>
    <lineage>
        <taxon>Bacteria</taxon>
        <taxon>Pseudomonadati</taxon>
        <taxon>Pseudomonadota</taxon>
        <taxon>Alphaproteobacteria</taxon>
        <taxon>Rhodospirillales</taxon>
        <taxon>Dongiaceae</taxon>
        <taxon>Dongia</taxon>
    </lineage>
</organism>
<dbReference type="PANTHER" id="PTHR38459">
    <property type="entry name" value="PROPHAGE BACTOPRENOL-LINKED GLUCOSE TRANSLOCASE HOMOLOG"/>
    <property type="match status" value="1"/>
</dbReference>